<dbReference type="EMBL" id="HG992341">
    <property type="protein sequence ID" value="CAE6761416.1"/>
    <property type="molecule type" value="Genomic_DNA"/>
</dbReference>
<protein>
    <submittedName>
        <fullName evidence="2">Uncharacterized protein</fullName>
    </submittedName>
</protein>
<gene>
    <name evidence="2" type="ORF">CFBP1159_19330</name>
    <name evidence="3" type="ORF">XAC301_20400</name>
</gene>
<evidence type="ECO:0000313" key="4">
    <source>
        <dbReference type="Proteomes" id="UP000835287"/>
    </source>
</evidence>
<dbReference type="AlphaFoldDB" id="A0A8D6V761"/>
<evidence type="ECO:0000256" key="1">
    <source>
        <dbReference type="SAM" id="MobiDB-lite"/>
    </source>
</evidence>
<organism evidence="2">
    <name type="scientific">Xanthomonas arboricola pv. corylina</name>
    <dbReference type="NCBI Taxonomy" id="487821"/>
    <lineage>
        <taxon>Bacteria</taxon>
        <taxon>Pseudomonadati</taxon>
        <taxon>Pseudomonadota</taxon>
        <taxon>Gammaproteobacteria</taxon>
        <taxon>Lysobacterales</taxon>
        <taxon>Lysobacteraceae</taxon>
        <taxon>Xanthomonas</taxon>
    </lineage>
</organism>
<dbReference type="Proteomes" id="UP000835243">
    <property type="component" value="Chromosome"/>
</dbReference>
<evidence type="ECO:0000313" key="3">
    <source>
        <dbReference type="EMBL" id="CAE6766353.1"/>
    </source>
</evidence>
<feature type="region of interest" description="Disordered" evidence="1">
    <location>
        <begin position="1"/>
        <end position="58"/>
    </location>
</feature>
<proteinExistence type="predicted"/>
<feature type="compositionally biased region" description="Basic and acidic residues" evidence="1">
    <location>
        <begin position="23"/>
        <end position="52"/>
    </location>
</feature>
<dbReference type="EMBL" id="HG992338">
    <property type="protein sequence ID" value="CAE6766353.1"/>
    <property type="molecule type" value="Genomic_DNA"/>
</dbReference>
<dbReference type="RefSeq" id="WP_016901604.1">
    <property type="nucleotide sequence ID" value="NZ_CP062164.1"/>
</dbReference>
<accession>A0A8D6V761</accession>
<keyword evidence="4" id="KW-1185">Reference proteome</keyword>
<evidence type="ECO:0000313" key="2">
    <source>
        <dbReference type="EMBL" id="CAE6761402.1"/>
    </source>
</evidence>
<name>A0A8D6V761_9XANT</name>
<dbReference type="EMBL" id="HG992341">
    <property type="protein sequence ID" value="CAE6761402.1"/>
    <property type="molecule type" value="Genomic_DNA"/>
</dbReference>
<sequence>MSNKQSQPDKAADNQHGVSESQQGRKQDEAAKQRPGQKDMQIHDEQTRRPKGNDGQGE</sequence>
<dbReference type="Proteomes" id="UP000835287">
    <property type="component" value="Chromosome"/>
</dbReference>
<reference evidence="2 4" key="1">
    <citation type="submission" date="2021-02" db="EMBL/GenBank/DDBJ databases">
        <authorList>
            <person name="Pothier F. J."/>
        </authorList>
    </citation>
    <scope>NUCLEOTIDE SEQUENCE</scope>
    <source>
        <strain evidence="3 4">301</strain>
        <strain evidence="2">CFBP 1159</strain>
    </source>
</reference>
<dbReference type="EMBL" id="HG992338">
    <property type="protein sequence ID" value="CAE6766378.1"/>
    <property type="molecule type" value="Genomic_DNA"/>
</dbReference>